<name>A0A4R6IWQ7_9BACT</name>
<dbReference type="EMBL" id="SNWP01000011">
    <property type="protein sequence ID" value="TDO26791.1"/>
    <property type="molecule type" value="Genomic_DNA"/>
</dbReference>
<dbReference type="InterPro" id="IPR012657">
    <property type="entry name" value="23S_rRNA-intervening_sequence"/>
</dbReference>
<dbReference type="InterPro" id="IPR036583">
    <property type="entry name" value="23S_rRNA_IVS_sf"/>
</dbReference>
<dbReference type="Proteomes" id="UP000295741">
    <property type="component" value="Unassembled WGS sequence"/>
</dbReference>
<dbReference type="Pfam" id="PF05635">
    <property type="entry name" value="23S_rRNA_IVP"/>
    <property type="match status" value="1"/>
</dbReference>
<dbReference type="RefSeq" id="WP_133474671.1">
    <property type="nucleotide sequence ID" value="NZ_SNWP01000011.1"/>
</dbReference>
<dbReference type="PANTHER" id="PTHR38471:SF2">
    <property type="entry name" value="FOUR HELIX BUNDLE PROTEIN"/>
    <property type="match status" value="1"/>
</dbReference>
<reference evidence="1 2" key="1">
    <citation type="submission" date="2019-03" db="EMBL/GenBank/DDBJ databases">
        <title>Genomic Encyclopedia of Archaeal and Bacterial Type Strains, Phase II (KMG-II): from individual species to whole genera.</title>
        <authorList>
            <person name="Goeker M."/>
        </authorList>
    </citation>
    <scope>NUCLEOTIDE SEQUENCE [LARGE SCALE GENOMIC DNA]</scope>
    <source>
        <strain evidence="1 2">DSM 28323</strain>
    </source>
</reference>
<sequence length="119" mass="13575">MTQKMLEERTKQFHIAVIQLCNDMPRTIVGFEISKQFIRSAGSIGANYRASLRAKSKSDFIYKIQIVLEEADESHYWLEILQLSGLIKDERICGLLQEAFELTAIFSATDKTAKSNSKK</sequence>
<dbReference type="AlphaFoldDB" id="A0A4R6IWQ7"/>
<comment type="caution">
    <text evidence="1">The sequence shown here is derived from an EMBL/GenBank/DDBJ whole genome shotgun (WGS) entry which is preliminary data.</text>
</comment>
<accession>A0A4R6IWQ7</accession>
<dbReference type="PANTHER" id="PTHR38471">
    <property type="entry name" value="FOUR HELIX BUNDLE PROTEIN"/>
    <property type="match status" value="1"/>
</dbReference>
<organism evidence="1 2">
    <name type="scientific">Sediminibacterium goheungense</name>
    <dbReference type="NCBI Taxonomy" id="1086393"/>
    <lineage>
        <taxon>Bacteria</taxon>
        <taxon>Pseudomonadati</taxon>
        <taxon>Bacteroidota</taxon>
        <taxon>Chitinophagia</taxon>
        <taxon>Chitinophagales</taxon>
        <taxon>Chitinophagaceae</taxon>
        <taxon>Sediminibacterium</taxon>
    </lineage>
</organism>
<dbReference type="OrthoDB" id="285993at2"/>
<dbReference type="PIRSF" id="PIRSF035652">
    <property type="entry name" value="CHP02436"/>
    <property type="match status" value="1"/>
</dbReference>
<dbReference type="NCBIfam" id="TIGR02436">
    <property type="entry name" value="four helix bundle protein"/>
    <property type="match status" value="1"/>
</dbReference>
<protein>
    <submittedName>
        <fullName evidence="1">Four helix bundle protein</fullName>
    </submittedName>
</protein>
<dbReference type="Gene3D" id="1.20.1440.60">
    <property type="entry name" value="23S rRNA-intervening sequence"/>
    <property type="match status" value="1"/>
</dbReference>
<keyword evidence="2" id="KW-1185">Reference proteome</keyword>
<gene>
    <name evidence="1" type="ORF">BC659_2103</name>
</gene>
<evidence type="ECO:0000313" key="1">
    <source>
        <dbReference type="EMBL" id="TDO26791.1"/>
    </source>
</evidence>
<dbReference type="SUPFAM" id="SSF158446">
    <property type="entry name" value="IVS-encoded protein-like"/>
    <property type="match status" value="1"/>
</dbReference>
<proteinExistence type="predicted"/>
<evidence type="ECO:0000313" key="2">
    <source>
        <dbReference type="Proteomes" id="UP000295741"/>
    </source>
</evidence>